<gene>
    <name evidence="2" type="ORF">TorRG33x02_338470</name>
</gene>
<dbReference type="EMBL" id="JXTC01000664">
    <property type="protein sequence ID" value="PON41275.1"/>
    <property type="molecule type" value="Genomic_DNA"/>
</dbReference>
<feature type="region of interest" description="Disordered" evidence="1">
    <location>
        <begin position="35"/>
        <end position="71"/>
    </location>
</feature>
<comment type="caution">
    <text evidence="2">The sequence shown here is derived from an EMBL/GenBank/DDBJ whole genome shotgun (WGS) entry which is preliminary data.</text>
</comment>
<evidence type="ECO:0000256" key="1">
    <source>
        <dbReference type="SAM" id="MobiDB-lite"/>
    </source>
</evidence>
<evidence type="ECO:0000313" key="3">
    <source>
        <dbReference type="Proteomes" id="UP000237000"/>
    </source>
</evidence>
<dbReference type="OrthoDB" id="10343004at2759"/>
<protein>
    <submittedName>
        <fullName evidence="2">Uncharacterized protein</fullName>
    </submittedName>
</protein>
<dbReference type="InParanoid" id="A0A2P5AXM1"/>
<name>A0A2P5AXM1_TREOI</name>
<evidence type="ECO:0000313" key="2">
    <source>
        <dbReference type="EMBL" id="PON41275.1"/>
    </source>
</evidence>
<keyword evidence="3" id="KW-1185">Reference proteome</keyword>
<dbReference type="AlphaFoldDB" id="A0A2P5AXM1"/>
<sequence>MQIQPQTLVQMTRNITSTSSAMKNLRIIIQDTVRQSPKRRSLPMVDTPSRHGIRPRKMTIGGTSTAAAAAV</sequence>
<accession>A0A2P5AXM1</accession>
<reference evidence="3" key="1">
    <citation type="submission" date="2016-06" db="EMBL/GenBank/DDBJ databases">
        <title>Parallel loss of symbiosis genes in relatives of nitrogen-fixing non-legume Parasponia.</title>
        <authorList>
            <person name="Van Velzen R."/>
            <person name="Holmer R."/>
            <person name="Bu F."/>
            <person name="Rutten L."/>
            <person name="Van Zeijl A."/>
            <person name="Liu W."/>
            <person name="Santuari L."/>
            <person name="Cao Q."/>
            <person name="Sharma T."/>
            <person name="Shen D."/>
            <person name="Roswanjaya Y."/>
            <person name="Wardhani T."/>
            <person name="Kalhor M.S."/>
            <person name="Jansen J."/>
            <person name="Van den Hoogen J."/>
            <person name="Gungor B."/>
            <person name="Hartog M."/>
            <person name="Hontelez J."/>
            <person name="Verver J."/>
            <person name="Yang W.-C."/>
            <person name="Schijlen E."/>
            <person name="Repin R."/>
            <person name="Schilthuizen M."/>
            <person name="Schranz E."/>
            <person name="Heidstra R."/>
            <person name="Miyata K."/>
            <person name="Fedorova E."/>
            <person name="Kohlen W."/>
            <person name="Bisseling T."/>
            <person name="Smit S."/>
            <person name="Geurts R."/>
        </authorList>
    </citation>
    <scope>NUCLEOTIDE SEQUENCE [LARGE SCALE GENOMIC DNA]</scope>
    <source>
        <strain evidence="3">cv. RG33-2</strain>
    </source>
</reference>
<proteinExistence type="predicted"/>
<organism evidence="2 3">
    <name type="scientific">Trema orientale</name>
    <name type="common">Charcoal tree</name>
    <name type="synonym">Celtis orientalis</name>
    <dbReference type="NCBI Taxonomy" id="63057"/>
    <lineage>
        <taxon>Eukaryota</taxon>
        <taxon>Viridiplantae</taxon>
        <taxon>Streptophyta</taxon>
        <taxon>Embryophyta</taxon>
        <taxon>Tracheophyta</taxon>
        <taxon>Spermatophyta</taxon>
        <taxon>Magnoliopsida</taxon>
        <taxon>eudicotyledons</taxon>
        <taxon>Gunneridae</taxon>
        <taxon>Pentapetalae</taxon>
        <taxon>rosids</taxon>
        <taxon>fabids</taxon>
        <taxon>Rosales</taxon>
        <taxon>Cannabaceae</taxon>
        <taxon>Trema</taxon>
    </lineage>
</organism>
<dbReference type="Proteomes" id="UP000237000">
    <property type="component" value="Unassembled WGS sequence"/>
</dbReference>